<keyword evidence="2" id="KW-0812">Transmembrane</keyword>
<evidence type="ECO:0000313" key="4">
    <source>
        <dbReference type="Proteomes" id="UP000193648"/>
    </source>
</evidence>
<accession>A0A1Y2GE44</accession>
<evidence type="ECO:0000256" key="1">
    <source>
        <dbReference type="SAM" id="MobiDB-lite"/>
    </source>
</evidence>
<dbReference type="RefSeq" id="XP_021877740.1">
    <property type="nucleotide sequence ID" value="XM_022029112.1"/>
</dbReference>
<name>A0A1Y2GE44_9FUNG</name>
<dbReference type="AlphaFoldDB" id="A0A1Y2GE44"/>
<keyword evidence="2" id="KW-0472">Membrane</keyword>
<keyword evidence="2" id="KW-1133">Transmembrane helix</keyword>
<feature type="region of interest" description="Disordered" evidence="1">
    <location>
        <begin position="306"/>
        <end position="343"/>
    </location>
</feature>
<organism evidence="3 4">
    <name type="scientific">Lobosporangium transversale</name>
    <dbReference type="NCBI Taxonomy" id="64571"/>
    <lineage>
        <taxon>Eukaryota</taxon>
        <taxon>Fungi</taxon>
        <taxon>Fungi incertae sedis</taxon>
        <taxon>Mucoromycota</taxon>
        <taxon>Mortierellomycotina</taxon>
        <taxon>Mortierellomycetes</taxon>
        <taxon>Mortierellales</taxon>
        <taxon>Mortierellaceae</taxon>
        <taxon>Lobosporangium</taxon>
    </lineage>
</organism>
<feature type="transmembrane region" description="Helical" evidence="2">
    <location>
        <begin position="167"/>
        <end position="188"/>
    </location>
</feature>
<evidence type="ECO:0000256" key="2">
    <source>
        <dbReference type="SAM" id="Phobius"/>
    </source>
</evidence>
<dbReference type="InParanoid" id="A0A1Y2GE44"/>
<evidence type="ECO:0000313" key="3">
    <source>
        <dbReference type="EMBL" id="ORZ06819.1"/>
    </source>
</evidence>
<dbReference type="OrthoDB" id="2449197at2759"/>
<dbReference type="EMBL" id="MCFF01000044">
    <property type="protein sequence ID" value="ORZ06819.1"/>
    <property type="molecule type" value="Genomic_DNA"/>
</dbReference>
<gene>
    <name evidence="3" type="ORF">BCR41DRAFT_400017</name>
</gene>
<feature type="compositionally biased region" description="Low complexity" evidence="1">
    <location>
        <begin position="62"/>
        <end position="74"/>
    </location>
</feature>
<proteinExistence type="predicted"/>
<sequence length="444" mass="47775">MAPEQQPYSCGRLLKSPLALRTTRVFILLLLIASLPILFVYHDQLSKLHGNSPIASDPSSNSPSDITSPAPIPTSTYIPTSTSISSLSSRTSLAGNNATITATTVKAAETAETAPTSPLNTVTAPAPDTLTLWSTMNTVDYIYIVLSILTLFLHAHPDRPFFLGFQVTNLCVLILFAFIWLMLSTIWFTDIAWMNSNNLSSPSMAPSLSSSPTASFISISPSLTTTIATTVTITTTATTAFTSTTIVTPTTTLGYVPPEDTRYRRISSSESTVTIYPIYPSVTFAALAADTTTTITAAIQKVPGSSTVATTTTTTADDTSTPTSSNTVPNPSSSSSSTSSSTQLSWGTRWASECLSTPGMDSRPCELMIVYHVLGCVIGILLIIEGIMSWLINMREESVETRLKRLQELEDQKAAKYAKKTKRIQREMKALQNSRLVIEGPIIG</sequence>
<keyword evidence="4" id="KW-1185">Reference proteome</keyword>
<dbReference type="Proteomes" id="UP000193648">
    <property type="component" value="Unassembled WGS sequence"/>
</dbReference>
<feature type="transmembrane region" description="Helical" evidence="2">
    <location>
        <begin position="25"/>
        <end position="42"/>
    </location>
</feature>
<reference evidence="3 4" key="1">
    <citation type="submission" date="2016-07" db="EMBL/GenBank/DDBJ databases">
        <title>Pervasive Adenine N6-methylation of Active Genes in Fungi.</title>
        <authorList>
            <consortium name="DOE Joint Genome Institute"/>
            <person name="Mondo S.J."/>
            <person name="Dannebaum R.O."/>
            <person name="Kuo R.C."/>
            <person name="Labutti K."/>
            <person name="Haridas S."/>
            <person name="Kuo A."/>
            <person name="Salamov A."/>
            <person name="Ahrendt S.R."/>
            <person name="Lipzen A."/>
            <person name="Sullivan W."/>
            <person name="Andreopoulos W.B."/>
            <person name="Clum A."/>
            <person name="Lindquist E."/>
            <person name="Daum C."/>
            <person name="Ramamoorthy G.K."/>
            <person name="Gryganskyi A."/>
            <person name="Culley D."/>
            <person name="Magnuson J.K."/>
            <person name="James T.Y."/>
            <person name="O'Malley M.A."/>
            <person name="Stajich J.E."/>
            <person name="Spatafora J.W."/>
            <person name="Visel A."/>
            <person name="Grigoriev I.V."/>
        </authorList>
    </citation>
    <scope>NUCLEOTIDE SEQUENCE [LARGE SCALE GENOMIC DNA]</scope>
    <source>
        <strain evidence="3 4">NRRL 3116</strain>
    </source>
</reference>
<comment type="caution">
    <text evidence="3">The sequence shown here is derived from an EMBL/GenBank/DDBJ whole genome shotgun (WGS) entry which is preliminary data.</text>
</comment>
<feature type="transmembrane region" description="Helical" evidence="2">
    <location>
        <begin position="369"/>
        <end position="392"/>
    </location>
</feature>
<dbReference type="GeneID" id="33570955"/>
<protein>
    <submittedName>
        <fullName evidence="3">Uncharacterized protein</fullName>
    </submittedName>
</protein>
<feature type="transmembrane region" description="Helical" evidence="2">
    <location>
        <begin position="138"/>
        <end position="155"/>
    </location>
</feature>
<feature type="compositionally biased region" description="Low complexity" evidence="1">
    <location>
        <begin position="306"/>
        <end position="342"/>
    </location>
</feature>
<feature type="region of interest" description="Disordered" evidence="1">
    <location>
        <begin position="52"/>
        <end position="74"/>
    </location>
</feature>